<name>A0A1Q8ZMX9_9HYPH</name>
<evidence type="ECO:0000313" key="2">
    <source>
        <dbReference type="EMBL" id="OLP43144.1"/>
    </source>
</evidence>
<organism evidence="2 3">
    <name type="scientific">Rhizobium oryziradicis</name>
    <dbReference type="NCBI Taxonomy" id="1867956"/>
    <lineage>
        <taxon>Bacteria</taxon>
        <taxon>Pseudomonadati</taxon>
        <taxon>Pseudomonadota</taxon>
        <taxon>Alphaproteobacteria</taxon>
        <taxon>Hyphomicrobiales</taxon>
        <taxon>Rhizobiaceae</taxon>
        <taxon>Rhizobium/Agrobacterium group</taxon>
        <taxon>Rhizobium</taxon>
    </lineage>
</organism>
<protein>
    <submittedName>
        <fullName evidence="2">Uncharacterized protein</fullName>
    </submittedName>
</protein>
<dbReference type="Proteomes" id="UP000186894">
    <property type="component" value="Unassembled WGS sequence"/>
</dbReference>
<feature type="region of interest" description="Disordered" evidence="1">
    <location>
        <begin position="153"/>
        <end position="174"/>
    </location>
</feature>
<dbReference type="EMBL" id="MKIM01000028">
    <property type="protein sequence ID" value="OLP43144.1"/>
    <property type="molecule type" value="Genomic_DNA"/>
</dbReference>
<keyword evidence="3" id="KW-1185">Reference proteome</keyword>
<sequence length="174" mass="19174">MKRSGFYIGLLALLAAISACERSEKDEPLKVQGKVFIFNYRIASATYVLSLARNAPLPDESYAEVRYENPRGGAPIETRTKIFPFWDKIALESPPVHCIVKDKPYAISIRIVDGKDKLIQTIDTTLTSSLDQTILPAKGLVVGPIYTPNPEVFKADGTRDFSPESDCPAPVSKT</sequence>
<dbReference type="AlphaFoldDB" id="A0A1Q8ZMX9"/>
<evidence type="ECO:0000313" key="3">
    <source>
        <dbReference type="Proteomes" id="UP000186894"/>
    </source>
</evidence>
<dbReference type="STRING" id="1867956.BJF95_19660"/>
<reference evidence="2 3" key="1">
    <citation type="submission" date="2016-09" db="EMBL/GenBank/DDBJ databases">
        <title>Rhizobium oryziradicis sp. nov., isolated from the root of rice.</title>
        <authorList>
            <person name="Zhao J."/>
            <person name="Zhang X."/>
        </authorList>
    </citation>
    <scope>NUCLEOTIDE SEQUENCE [LARGE SCALE GENOMIC DNA]</scope>
    <source>
        <strain evidence="2 3">N19</strain>
    </source>
</reference>
<dbReference type="OrthoDB" id="7916166at2"/>
<dbReference type="RefSeq" id="WP_075640472.1">
    <property type="nucleotide sequence ID" value="NZ_MKIM01000028.1"/>
</dbReference>
<accession>A0A1Q8ZMX9</accession>
<proteinExistence type="predicted"/>
<gene>
    <name evidence="2" type="ORF">BJF95_19660</name>
</gene>
<dbReference type="PROSITE" id="PS51257">
    <property type="entry name" value="PROKAR_LIPOPROTEIN"/>
    <property type="match status" value="1"/>
</dbReference>
<feature type="compositionally biased region" description="Basic and acidic residues" evidence="1">
    <location>
        <begin position="153"/>
        <end position="162"/>
    </location>
</feature>
<comment type="caution">
    <text evidence="2">The sequence shown here is derived from an EMBL/GenBank/DDBJ whole genome shotgun (WGS) entry which is preliminary data.</text>
</comment>
<evidence type="ECO:0000256" key="1">
    <source>
        <dbReference type="SAM" id="MobiDB-lite"/>
    </source>
</evidence>